<sequence length="341" mass="37679">MEAEPKNKRKVVTFGEVLMRLSPAENRKLQQATHLDFFFGGTEMNVAASLAYFGVPVQHITNVSNDIVGDAAIATLRKFGIEVSQVKKVDHPLGIYFLEVGSAMRSSQIAYNRLHSAFANITPESVDWEEILEDADYLHWAGISPAISEGAYQTLKKGLEIAREKKIVVTADPAYRSNLWKYGRKSQEVLAELVDLSSIFIGGVNEINEILGSDYPFEEEGFIEGSKALLQAHPSIEKIFDKVRTSVSSSWQKISGRAWNGKNYLTSEELEIRDVVDRIGTGDAYAAGVLYGLQHFDDQEVLNFANAACALKHTHVGDANLVSVEEVLEVVSGNVSGRIKR</sequence>
<dbReference type="InterPro" id="IPR029056">
    <property type="entry name" value="Ribokinase-like"/>
</dbReference>
<accession>A0A9X1UU79</accession>
<dbReference type="InterPro" id="IPR052700">
    <property type="entry name" value="Carb_kinase_PfkB-like"/>
</dbReference>
<feature type="domain" description="Carbohydrate kinase PfkB" evidence="4">
    <location>
        <begin position="9"/>
        <end position="320"/>
    </location>
</feature>
<evidence type="ECO:0000256" key="2">
    <source>
        <dbReference type="ARBA" id="ARBA00022679"/>
    </source>
</evidence>
<protein>
    <submittedName>
        <fullName evidence="5">Sugar kinase</fullName>
    </submittedName>
</protein>
<comment type="caution">
    <text evidence="5">The sequence shown here is derived from an EMBL/GenBank/DDBJ whole genome shotgun (WGS) entry which is preliminary data.</text>
</comment>
<proteinExistence type="inferred from homology"/>
<dbReference type="SUPFAM" id="SSF53613">
    <property type="entry name" value="Ribokinase-like"/>
    <property type="match status" value="1"/>
</dbReference>
<evidence type="ECO:0000256" key="1">
    <source>
        <dbReference type="ARBA" id="ARBA00010688"/>
    </source>
</evidence>
<reference evidence="5" key="1">
    <citation type="submission" date="2021-12" db="EMBL/GenBank/DDBJ databases">
        <title>Description of Gramella crocea sp. nov., a new bacterium isolated from activated sludge.</title>
        <authorList>
            <person name="Zhang X."/>
        </authorList>
    </citation>
    <scope>NUCLEOTIDE SEQUENCE</scope>
    <source>
        <strain evidence="5">YB25</strain>
    </source>
</reference>
<evidence type="ECO:0000313" key="6">
    <source>
        <dbReference type="Proteomes" id="UP001139344"/>
    </source>
</evidence>
<dbReference type="Pfam" id="PF00294">
    <property type="entry name" value="PfkB"/>
    <property type="match status" value="1"/>
</dbReference>
<dbReference type="InterPro" id="IPR011611">
    <property type="entry name" value="PfkB_dom"/>
</dbReference>
<dbReference type="EMBL" id="JAJSON010000006">
    <property type="protein sequence ID" value="MCG9970328.1"/>
    <property type="molecule type" value="Genomic_DNA"/>
</dbReference>
<dbReference type="RefSeq" id="WP_240095526.1">
    <property type="nucleotide sequence ID" value="NZ_JAJSON010000006.1"/>
</dbReference>
<dbReference type="CDD" id="cd01166">
    <property type="entry name" value="KdgK"/>
    <property type="match status" value="1"/>
</dbReference>
<dbReference type="Proteomes" id="UP001139344">
    <property type="component" value="Unassembled WGS sequence"/>
</dbReference>
<evidence type="ECO:0000256" key="3">
    <source>
        <dbReference type="ARBA" id="ARBA00022777"/>
    </source>
</evidence>
<evidence type="ECO:0000259" key="4">
    <source>
        <dbReference type="Pfam" id="PF00294"/>
    </source>
</evidence>
<keyword evidence="2" id="KW-0808">Transferase</keyword>
<gene>
    <name evidence="5" type="ORF">LU635_01670</name>
</gene>
<organism evidence="5 6">
    <name type="scientific">Christiangramia crocea</name>
    <dbReference type="NCBI Taxonomy" id="2904124"/>
    <lineage>
        <taxon>Bacteria</taxon>
        <taxon>Pseudomonadati</taxon>
        <taxon>Bacteroidota</taxon>
        <taxon>Flavobacteriia</taxon>
        <taxon>Flavobacteriales</taxon>
        <taxon>Flavobacteriaceae</taxon>
        <taxon>Christiangramia</taxon>
    </lineage>
</organism>
<dbReference type="Gene3D" id="3.40.1190.20">
    <property type="match status" value="1"/>
</dbReference>
<comment type="similarity">
    <text evidence="1">Belongs to the carbohydrate kinase PfkB family.</text>
</comment>
<keyword evidence="3 5" id="KW-0418">Kinase</keyword>
<dbReference type="GO" id="GO:0016301">
    <property type="term" value="F:kinase activity"/>
    <property type="evidence" value="ECO:0007669"/>
    <property type="project" value="UniProtKB-KW"/>
</dbReference>
<keyword evidence="6" id="KW-1185">Reference proteome</keyword>
<dbReference type="AlphaFoldDB" id="A0A9X1UU79"/>
<dbReference type="PANTHER" id="PTHR43320:SF2">
    <property type="entry name" value="2-DEHYDRO-3-DEOXYGLUCONOKINASE_2-DEHYDRO-3-DEOXYGALACTONOKINASE"/>
    <property type="match status" value="1"/>
</dbReference>
<evidence type="ECO:0000313" key="5">
    <source>
        <dbReference type="EMBL" id="MCG9970328.1"/>
    </source>
</evidence>
<name>A0A9X1UU79_9FLAO</name>
<dbReference type="PANTHER" id="PTHR43320">
    <property type="entry name" value="SUGAR KINASE"/>
    <property type="match status" value="1"/>
</dbReference>